<keyword evidence="2" id="KW-1185">Reference proteome</keyword>
<sequence>MLDQIFANLATSFSEAFGGPFIDATASWPGTPVYDDGGSIVTPGTPVDLPCRVQFDSATTAMRQAEGFLQTDVRILVLGASLAATLTTEASIVVADGPRAGTWSLLSAERDPVGIGWECAGRLIG</sequence>
<dbReference type="RefSeq" id="WP_110298658.1">
    <property type="nucleotide sequence ID" value="NZ_QJJM01000006.1"/>
</dbReference>
<dbReference type="AlphaFoldDB" id="A0A2V3V2S6"/>
<dbReference type="OrthoDB" id="7508850at2"/>
<reference evidence="1 2" key="1">
    <citation type="submission" date="2018-05" db="EMBL/GenBank/DDBJ databases">
        <title>Genomic Encyclopedia of Type Strains, Phase IV (KMG-IV): sequencing the most valuable type-strain genomes for metagenomic binning, comparative biology and taxonomic classification.</title>
        <authorList>
            <person name="Goeker M."/>
        </authorList>
    </citation>
    <scope>NUCLEOTIDE SEQUENCE [LARGE SCALE GENOMIC DNA]</scope>
    <source>
        <strain evidence="1 2">DSM 3183</strain>
    </source>
</reference>
<comment type="caution">
    <text evidence="1">The sequence shown here is derived from an EMBL/GenBank/DDBJ whole genome shotgun (WGS) entry which is preliminary data.</text>
</comment>
<name>A0A2V3V2S6_9SPHN</name>
<evidence type="ECO:0000313" key="2">
    <source>
        <dbReference type="Proteomes" id="UP000248014"/>
    </source>
</evidence>
<gene>
    <name evidence="1" type="ORF">C7451_106141</name>
</gene>
<dbReference type="EMBL" id="QJJM01000006">
    <property type="protein sequence ID" value="PXW75977.1"/>
    <property type="molecule type" value="Genomic_DNA"/>
</dbReference>
<protein>
    <submittedName>
        <fullName evidence="1">Uncharacterized protein</fullName>
    </submittedName>
</protein>
<evidence type="ECO:0000313" key="1">
    <source>
        <dbReference type="EMBL" id="PXW75977.1"/>
    </source>
</evidence>
<accession>A0A2V3V2S6</accession>
<dbReference type="Proteomes" id="UP000248014">
    <property type="component" value="Unassembled WGS sequence"/>
</dbReference>
<organism evidence="1 2">
    <name type="scientific">Blastomonas natatoria</name>
    <dbReference type="NCBI Taxonomy" id="34015"/>
    <lineage>
        <taxon>Bacteria</taxon>
        <taxon>Pseudomonadati</taxon>
        <taxon>Pseudomonadota</taxon>
        <taxon>Alphaproteobacteria</taxon>
        <taxon>Sphingomonadales</taxon>
        <taxon>Sphingomonadaceae</taxon>
        <taxon>Blastomonas</taxon>
    </lineage>
</organism>
<proteinExistence type="predicted"/>